<proteinExistence type="predicted"/>
<sequence>MSIDLQLDQRALRETDHPLPDSAGIGFGTTKETTRMLLHEELARERIRDLHTAVAGSRAARQARAARRWARVARWASQRSRRYHQ</sequence>
<reference evidence="2 3" key="1">
    <citation type="submission" date="2016-07" db="EMBL/GenBank/DDBJ databases">
        <title>Draft genome sequence of Prauserella muralis DSM 45305, isolated from a mould-covered wall in an indoor environment.</title>
        <authorList>
            <person name="Ruckert C."/>
            <person name="Albersmeier A."/>
            <person name="Jiang C.-L."/>
            <person name="Jiang Y."/>
            <person name="Kalinowski J."/>
            <person name="Schneider O."/>
            <person name="Winkler A."/>
            <person name="Zotchev S.B."/>
        </authorList>
    </citation>
    <scope>NUCLEOTIDE SEQUENCE [LARGE SCALE GENOMIC DNA]</scope>
    <source>
        <strain evidence="2 3">DSM 45305</strain>
    </source>
</reference>
<dbReference type="EMBL" id="MASW01000001">
    <property type="protein sequence ID" value="PXY32554.1"/>
    <property type="molecule type" value="Genomic_DNA"/>
</dbReference>
<keyword evidence="3" id="KW-1185">Reference proteome</keyword>
<evidence type="ECO:0000313" key="3">
    <source>
        <dbReference type="Proteomes" id="UP000249915"/>
    </source>
</evidence>
<evidence type="ECO:0000256" key="1">
    <source>
        <dbReference type="SAM" id="MobiDB-lite"/>
    </source>
</evidence>
<feature type="compositionally biased region" description="Basic and acidic residues" evidence="1">
    <location>
        <begin position="10"/>
        <end position="19"/>
    </location>
</feature>
<dbReference type="Proteomes" id="UP000249915">
    <property type="component" value="Unassembled WGS sequence"/>
</dbReference>
<comment type="caution">
    <text evidence="2">The sequence shown here is derived from an EMBL/GenBank/DDBJ whole genome shotgun (WGS) entry which is preliminary data.</text>
</comment>
<gene>
    <name evidence="2" type="ORF">BAY60_09930</name>
</gene>
<dbReference type="AlphaFoldDB" id="A0A2V4BB01"/>
<evidence type="ECO:0000313" key="2">
    <source>
        <dbReference type="EMBL" id="PXY32554.1"/>
    </source>
</evidence>
<accession>A0A2V4BB01</accession>
<organism evidence="2 3">
    <name type="scientific">Prauserella muralis</name>
    <dbReference type="NCBI Taxonomy" id="588067"/>
    <lineage>
        <taxon>Bacteria</taxon>
        <taxon>Bacillati</taxon>
        <taxon>Actinomycetota</taxon>
        <taxon>Actinomycetes</taxon>
        <taxon>Pseudonocardiales</taxon>
        <taxon>Pseudonocardiaceae</taxon>
        <taxon>Prauserella</taxon>
    </lineage>
</organism>
<dbReference type="RefSeq" id="WP_112280577.1">
    <property type="nucleotide sequence ID" value="NZ_MASW01000001.1"/>
</dbReference>
<feature type="region of interest" description="Disordered" evidence="1">
    <location>
        <begin position="1"/>
        <end position="28"/>
    </location>
</feature>
<dbReference type="OrthoDB" id="3638667at2"/>
<protein>
    <submittedName>
        <fullName evidence="2">Uncharacterized protein</fullName>
    </submittedName>
</protein>
<name>A0A2V4BB01_9PSEU</name>